<organism evidence="3 4">
    <name type="scientific">Aspergillus thermomutatus</name>
    <name type="common">Neosartorya pseudofischeri</name>
    <dbReference type="NCBI Taxonomy" id="41047"/>
    <lineage>
        <taxon>Eukaryota</taxon>
        <taxon>Fungi</taxon>
        <taxon>Dikarya</taxon>
        <taxon>Ascomycota</taxon>
        <taxon>Pezizomycotina</taxon>
        <taxon>Eurotiomycetes</taxon>
        <taxon>Eurotiomycetidae</taxon>
        <taxon>Eurotiales</taxon>
        <taxon>Aspergillaceae</taxon>
        <taxon>Aspergillus</taxon>
        <taxon>Aspergillus subgen. Fumigati</taxon>
    </lineage>
</organism>
<dbReference type="GeneID" id="38130218"/>
<dbReference type="OrthoDB" id="10042665at2759"/>
<dbReference type="VEuPathDB" id="FungiDB:CDV56_108244"/>
<dbReference type="InterPro" id="IPR003593">
    <property type="entry name" value="AAA+_ATPase"/>
</dbReference>
<dbReference type="SMART" id="SM00382">
    <property type="entry name" value="AAA"/>
    <property type="match status" value="1"/>
</dbReference>
<feature type="region of interest" description="Disordered" evidence="1">
    <location>
        <begin position="1"/>
        <end position="25"/>
    </location>
</feature>
<feature type="region of interest" description="Disordered" evidence="1">
    <location>
        <begin position="312"/>
        <end position="332"/>
    </location>
</feature>
<evidence type="ECO:0000313" key="3">
    <source>
        <dbReference type="EMBL" id="RHZ60745.1"/>
    </source>
</evidence>
<feature type="region of interest" description="Disordered" evidence="1">
    <location>
        <begin position="354"/>
        <end position="379"/>
    </location>
</feature>
<keyword evidence="4" id="KW-1185">Reference proteome</keyword>
<dbReference type="SUPFAM" id="SSF52540">
    <property type="entry name" value="P-loop containing nucleoside triphosphate hydrolases"/>
    <property type="match status" value="1"/>
</dbReference>
<feature type="compositionally biased region" description="Basic and acidic residues" evidence="1">
    <location>
        <begin position="366"/>
        <end position="379"/>
    </location>
</feature>
<accession>A0A397HCC3</accession>
<evidence type="ECO:0000313" key="4">
    <source>
        <dbReference type="Proteomes" id="UP000215305"/>
    </source>
</evidence>
<dbReference type="Pfam" id="PF22942">
    <property type="entry name" value="DUF7025"/>
    <property type="match status" value="1"/>
</dbReference>
<dbReference type="Proteomes" id="UP000215305">
    <property type="component" value="Unassembled WGS sequence"/>
</dbReference>
<dbReference type="EMBL" id="NKHU02000049">
    <property type="protein sequence ID" value="RHZ60745.1"/>
    <property type="molecule type" value="Genomic_DNA"/>
</dbReference>
<dbReference type="InterPro" id="IPR054289">
    <property type="entry name" value="DUF7025"/>
</dbReference>
<dbReference type="RefSeq" id="XP_026616210.1">
    <property type="nucleotide sequence ID" value="XM_026761863.1"/>
</dbReference>
<sequence length="1002" mass="111733">MVYTRKDIDASTSVPQVVEQGPRRKPLPNIVFDNLQPVVAHLVERAVTPPDSPRQALPSTAQDDLKQLFVDAIQQVLSEMPDEPTSEKSQPTTVSLLTDLLKVFQATPSSDATAGLSKLASVGVEKDNHRQLPLDSQGGTPPNSPCITPLETAAMGQLKESTDLLVPSTDDSSAYSICAEEPRDTAGNCKVSGNQKLSVTDNDVDVASLPNLELVNGCRSTPNAVETAATGRQRLVAGARASNVEARKTRGLCGIKKDQHKLASTPFDPSTPQLDVDELERLLANAADKRSQADSSDFEDALTFSEAREIGSEDIGVESQGSAHLESSHLSSEPVTMSQLKDLFQAVLECKPQTASDGAGNGPAGPEKKAENNQDSEDKRILASRMEYKTVNEAWDCKTYEYKIVDSPPPQDVSELDEFVFVVRKRIQKQTHDVIIYVDIKSPGLRDILRCILKDIRTAGLEADKPAVERNLLFHFLPELKSFGADSNEDTSEEDGMRHLSLLIKHLEEAYESTTGQINSLLIHRKITYDLLWAFFKPGTLLYMTCPSTGLPRCVRYSCGKETKTFRNGDCFEIQGEYFDYDGEVFGESTETLQIEMFSAARSIENLPVYPLEFHPNPEIWSRLVSAGRKFVSLIGCYHRQYEGNMFVPHKDQLVKVHVSSRIMIDAQQFRKWNPNYARLAMKKPYTDMFGQILDHEIVDRVRSNGMDPSDLTEEDLAICSPTVLGFSLNEKVWGEFAINNVAEIQFSDTPFDMLAIPEDKKRVIKSLTESRVRAATEGKFDDIIEGKGQGVIILLHGPPGVGKTLTAEAISERLQRPLYSISAGDLSARAEELEVQLTRTFRIASNWKAVLLLDEADVYLQRRDGMQLERNRLVATFLRTLEYYPGIFFLTTNMLQDFDAAILDRIQLKLQYHDLDFSARQAIFRHFVAKTRAEISEEDIRNFAEISLNGRQIKNVIKLAHNVAMSDRIRMLADHVRSALTANGYTIPVPGFSIDNSLYDE</sequence>
<dbReference type="GO" id="GO:0016887">
    <property type="term" value="F:ATP hydrolysis activity"/>
    <property type="evidence" value="ECO:0007669"/>
    <property type="project" value="InterPro"/>
</dbReference>
<protein>
    <recommendedName>
        <fullName evidence="2">AAA+ ATPase domain-containing protein</fullName>
    </recommendedName>
</protein>
<feature type="domain" description="AAA+ ATPase" evidence="2">
    <location>
        <begin position="790"/>
        <end position="917"/>
    </location>
</feature>
<evidence type="ECO:0000259" key="2">
    <source>
        <dbReference type="SMART" id="SM00382"/>
    </source>
</evidence>
<dbReference type="InterPro" id="IPR003959">
    <property type="entry name" value="ATPase_AAA_core"/>
</dbReference>
<dbReference type="PANTHER" id="PTHR46411:SF3">
    <property type="entry name" value="AAA+ ATPASE DOMAIN-CONTAINING PROTEIN"/>
    <property type="match status" value="1"/>
</dbReference>
<dbReference type="GO" id="GO:0005524">
    <property type="term" value="F:ATP binding"/>
    <property type="evidence" value="ECO:0007669"/>
    <property type="project" value="InterPro"/>
</dbReference>
<gene>
    <name evidence="3" type="ORF">CDV56_108244</name>
</gene>
<evidence type="ECO:0000256" key="1">
    <source>
        <dbReference type="SAM" id="MobiDB-lite"/>
    </source>
</evidence>
<dbReference type="STRING" id="41047.A0A397HCC3"/>
<proteinExistence type="predicted"/>
<dbReference type="InterPro" id="IPR027417">
    <property type="entry name" value="P-loop_NTPase"/>
</dbReference>
<dbReference type="PANTHER" id="PTHR46411">
    <property type="entry name" value="FAMILY ATPASE, PUTATIVE-RELATED"/>
    <property type="match status" value="1"/>
</dbReference>
<dbReference type="CDD" id="cd19481">
    <property type="entry name" value="RecA-like_protease"/>
    <property type="match status" value="1"/>
</dbReference>
<reference evidence="3" key="1">
    <citation type="submission" date="2018-08" db="EMBL/GenBank/DDBJ databases">
        <title>Draft genome sequence of azole-resistant Aspergillus thermomutatus (Neosartorya pseudofischeri) strain HMR AF 39, isolated from a human nasal aspirate.</title>
        <authorList>
            <person name="Parent-Michaud M."/>
            <person name="Dufresne P.J."/>
            <person name="Fournier E."/>
            <person name="Martineau C."/>
            <person name="Moreira S."/>
            <person name="Perkins V."/>
            <person name="De Repentigny L."/>
            <person name="Dufresne S.F."/>
        </authorList>
    </citation>
    <scope>NUCLEOTIDE SEQUENCE [LARGE SCALE GENOMIC DNA]</scope>
    <source>
        <strain evidence="3">HMR AF 39</strain>
    </source>
</reference>
<name>A0A397HCC3_ASPTH</name>
<dbReference type="AlphaFoldDB" id="A0A397HCC3"/>
<dbReference type="Gene3D" id="3.40.50.300">
    <property type="entry name" value="P-loop containing nucleotide triphosphate hydrolases"/>
    <property type="match status" value="1"/>
</dbReference>
<comment type="caution">
    <text evidence="3">The sequence shown here is derived from an EMBL/GenBank/DDBJ whole genome shotgun (WGS) entry which is preliminary data.</text>
</comment>
<dbReference type="Pfam" id="PF00004">
    <property type="entry name" value="AAA"/>
    <property type="match status" value="1"/>
</dbReference>